<dbReference type="GO" id="GO:0004519">
    <property type="term" value="F:endonuclease activity"/>
    <property type="evidence" value="ECO:0007669"/>
    <property type="project" value="InterPro"/>
</dbReference>
<accession>A0A0C4WJ23</accession>
<dbReference type="AlphaFoldDB" id="A0A0C4WJ23"/>
<dbReference type="RefSeq" id="WP_039801095.1">
    <property type="nucleotide sequence ID" value="NZ_CP010415.1"/>
</dbReference>
<dbReference type="STRING" id="1328314.Achr_2630"/>
<dbReference type="InterPro" id="IPR018669">
    <property type="entry name" value="Toxin_HigB"/>
</dbReference>
<dbReference type="KEGG" id="acx:Achr_2630"/>
<dbReference type="Pfam" id="PF09907">
    <property type="entry name" value="HigB_toxin"/>
    <property type="match status" value="1"/>
</dbReference>
<organism evidence="1 2">
    <name type="scientific">Azotobacter chroococcum NCIMB 8003</name>
    <dbReference type="NCBI Taxonomy" id="1328314"/>
    <lineage>
        <taxon>Bacteria</taxon>
        <taxon>Pseudomonadati</taxon>
        <taxon>Pseudomonadota</taxon>
        <taxon>Gammaproteobacteria</taxon>
        <taxon>Pseudomonadales</taxon>
        <taxon>Pseudomonadaceae</taxon>
        <taxon>Azotobacter</taxon>
    </lineage>
</organism>
<sequence length="100" mass="11461">MRIIAIGHLKAFWDKYPDAEQPLLAWIDEARKANWSSPAEIKAQFRNASILKSRRVVFNIKGNSYRLVVAVAYRFGAIYIKFVGTHAQYDAIDADTIEME</sequence>
<dbReference type="GO" id="GO:0110001">
    <property type="term" value="C:toxin-antitoxin complex"/>
    <property type="evidence" value="ECO:0007669"/>
    <property type="project" value="InterPro"/>
</dbReference>
<name>A0A0C4WJ23_9GAMM</name>
<dbReference type="Proteomes" id="UP000068210">
    <property type="component" value="Chromosome"/>
</dbReference>
<reference evidence="1 2" key="1">
    <citation type="journal article" date="2015" name="PLoS ONE">
        <title>Azotobacter Genomes: The Genome of Azotobacter chroococcum NCIMB 8003 (ATCC 4412).</title>
        <authorList>
            <person name="Robson R.L."/>
            <person name="Jones R."/>
            <person name="Robson R.M."/>
            <person name="Schwartz A."/>
            <person name="Richardson T.H."/>
        </authorList>
    </citation>
    <scope>NUCLEOTIDE SEQUENCE [LARGE SCALE GENOMIC DNA]</scope>
    <source>
        <strain evidence="1 2">NCIMB 8003</strain>
    </source>
</reference>
<dbReference type="EMBL" id="CP010415">
    <property type="protein sequence ID" value="AJE19771.1"/>
    <property type="molecule type" value="Genomic_DNA"/>
</dbReference>
<dbReference type="GO" id="GO:0003723">
    <property type="term" value="F:RNA binding"/>
    <property type="evidence" value="ECO:0007669"/>
    <property type="project" value="InterPro"/>
</dbReference>
<evidence type="ECO:0000313" key="2">
    <source>
        <dbReference type="Proteomes" id="UP000068210"/>
    </source>
</evidence>
<proteinExistence type="predicted"/>
<keyword evidence="2" id="KW-1185">Reference proteome</keyword>
<dbReference type="HOGENOM" id="CLU_153067_3_0_6"/>
<protein>
    <submittedName>
        <fullName evidence="1">Toxin RelE</fullName>
    </submittedName>
</protein>
<gene>
    <name evidence="1" type="ORF">Achr_2630</name>
</gene>
<evidence type="ECO:0000313" key="1">
    <source>
        <dbReference type="EMBL" id="AJE19771.1"/>
    </source>
</evidence>